<feature type="region of interest" description="Disordered" evidence="5">
    <location>
        <begin position="1521"/>
        <end position="1559"/>
    </location>
</feature>
<evidence type="ECO:0000256" key="4">
    <source>
        <dbReference type="ARBA" id="ARBA00023136"/>
    </source>
</evidence>
<evidence type="ECO:0000256" key="1">
    <source>
        <dbReference type="ARBA" id="ARBA00004167"/>
    </source>
</evidence>
<keyword evidence="8" id="KW-1185">Reference proteome</keyword>
<evidence type="ECO:0000313" key="7">
    <source>
        <dbReference type="EMBL" id="GAA4455005.1"/>
    </source>
</evidence>
<gene>
    <name evidence="7" type="ORF">GCM10023189_22280</name>
</gene>
<dbReference type="InterPro" id="IPR007452">
    <property type="entry name" value="TamB_C"/>
</dbReference>
<comment type="subcellular location">
    <subcellularLocation>
        <location evidence="1">Membrane</location>
        <topology evidence="1">Single-pass membrane protein</topology>
    </subcellularLocation>
</comment>
<keyword evidence="3" id="KW-1133">Transmembrane helix</keyword>
<keyword evidence="4" id="KW-0472">Membrane</keyword>
<dbReference type="PANTHER" id="PTHR36985">
    <property type="entry name" value="TRANSLOCATION AND ASSEMBLY MODULE SUBUNIT TAMB"/>
    <property type="match status" value="1"/>
</dbReference>
<dbReference type="InterPro" id="IPR008023">
    <property type="entry name" value="DUF748"/>
</dbReference>
<organism evidence="7 8">
    <name type="scientific">Nibrella saemangeumensis</name>
    <dbReference type="NCBI Taxonomy" id="1084526"/>
    <lineage>
        <taxon>Bacteria</taxon>
        <taxon>Pseudomonadati</taxon>
        <taxon>Bacteroidota</taxon>
        <taxon>Cytophagia</taxon>
        <taxon>Cytophagales</taxon>
        <taxon>Spirosomataceae</taxon>
        <taxon>Nibrella</taxon>
    </lineage>
</organism>
<evidence type="ECO:0000313" key="8">
    <source>
        <dbReference type="Proteomes" id="UP001501175"/>
    </source>
</evidence>
<evidence type="ECO:0000259" key="6">
    <source>
        <dbReference type="Pfam" id="PF04357"/>
    </source>
</evidence>
<name>A0ABP8MS25_9BACT</name>
<feature type="compositionally biased region" description="Polar residues" evidence="5">
    <location>
        <begin position="1529"/>
        <end position="1538"/>
    </location>
</feature>
<dbReference type="PANTHER" id="PTHR36985:SF1">
    <property type="entry name" value="TRANSLOCATION AND ASSEMBLY MODULE SUBUNIT TAMB"/>
    <property type="match status" value="1"/>
</dbReference>
<proteinExistence type="predicted"/>
<evidence type="ECO:0000256" key="2">
    <source>
        <dbReference type="ARBA" id="ARBA00022692"/>
    </source>
</evidence>
<dbReference type="Pfam" id="PF05359">
    <property type="entry name" value="DUF748"/>
    <property type="match status" value="1"/>
</dbReference>
<dbReference type="Pfam" id="PF04357">
    <property type="entry name" value="TamB"/>
    <property type="match status" value="1"/>
</dbReference>
<keyword evidence="2" id="KW-0812">Transmembrane</keyword>
<dbReference type="Proteomes" id="UP001501175">
    <property type="component" value="Unassembled WGS sequence"/>
</dbReference>
<evidence type="ECO:0000256" key="5">
    <source>
        <dbReference type="SAM" id="MobiDB-lite"/>
    </source>
</evidence>
<dbReference type="EMBL" id="BAABHD010000024">
    <property type="protein sequence ID" value="GAA4455005.1"/>
    <property type="molecule type" value="Genomic_DNA"/>
</dbReference>
<reference evidence="8" key="1">
    <citation type="journal article" date="2019" name="Int. J. Syst. Evol. Microbiol.">
        <title>The Global Catalogue of Microorganisms (GCM) 10K type strain sequencing project: providing services to taxonomists for standard genome sequencing and annotation.</title>
        <authorList>
            <consortium name="The Broad Institute Genomics Platform"/>
            <consortium name="The Broad Institute Genome Sequencing Center for Infectious Disease"/>
            <person name="Wu L."/>
            <person name="Ma J."/>
        </authorList>
    </citation>
    <scope>NUCLEOTIDE SEQUENCE [LARGE SCALE GENOMIC DNA]</scope>
    <source>
        <strain evidence="8">JCM 17927</strain>
    </source>
</reference>
<sequence>MIQQNLMRSFVTIFLKTLLYTLLAVLLVFGAVMVSLQIPAIQTRVVQEVARRVSAKMEFPISIQRVSIKWFNSLTLQGVSIKDRRHQPMIDVGRLEVAFHLRTLLDSSAHNIHLNEVYLYQPNVRLVKNPKTGDLNIDEFIARIDELLRTDTTRSVPDQNIPFTIGKVNVLDGVFTMDDPREKPFNNPKDFDYNHFTLEKINGNVRDFLVLGDTIALDLAGMKAVDRRSGLTVHRLDTRFLYCRTKMELGNLYAHINNSIVRNYLAFLYDSPSAFGNFNARVMMDARLRSSRVQSADLGYFSEYLRGLNETWLLSANFRGIVHDFKLTDTDLRFGINARSRLAGDIAFKGLPNIDRTTVDFAFTPSIVTMADIRQYYPDEGFNHTIQKLGTVQFAATFAGAFDDFRTAGNFQTALGNVSGDLKLKLADNSANTTYTANLKAQSLALGTLVDQPEVLQKLDGEGRITGQGLSLANARVDLDGRFSRFGLNGYDYRNLVVRGNLQKAFFNGEVSVRDENLTTHLDGEFDLRNPRNRFDVQGTVTHADFRALRLLDDSLTVRTDLDVQLNGNTIEELIGEARFRNALVSLNGRTLAVDTLHLSSAILDAGRSIDVTSDFITAHLRGNFQLTQTAQDLQRLLYEYELYFFGDVASRATYYRQKLARTSKMQPANYNIDYVFFFRNIKPVLDFVQPAAYIAPNSTLEGRFTVDNTLFLTANVKSDSLVYNEYTFGPSEVDITTSKFTNSEEVLASAIVTSQRQKLSTLAPTETMEIEASWEQDHIDFTSSIKQINSTNRANVNGEVRFKGDAIDLTFRRSEFRVLDNNWTLNPESLIRKVGEDYTVRNLSIYNQNQLITASGKISSDSTEALRVEASNFLLESLTPIVNTPITGTANGVIAVRNLYKTPIIESKLTVQELAFADFLVGNVRGEGVWDNSEQRLNVDARINRDNYDVLTLRGTYAPQKTKNAFNLKALFNNADLRMLEPFTQGLVSNLTGLATGLVNVTGTPNNPVLDGVVDVRKGRLTFDYLKADFFFEDKIYFTETDIRAKRLLLRDVDGNTAILRGGVYHDGFKYFTLGFDADLKNFKIMNTTARDNELFYGSAVVTGKAELYGTPDNLTIKANVSSNKGTRIYIPLDGAETVSAQDFIRFVSRSSVAKVDTHQTKVNGKPVFSNIPTVDLSGIKMDFNFNITPDAYCEIQLDRQTGDIIKAYGSGRIAMKVDTKGEFSMTGNYEIQQGDYTFTFENVINKRFQIRPNSRITWTGDPYGALLNVTAAYTQYTSLLPLVQSISAPSTSQNTPDRNRRYPVDLLITLTGELLSPSITFDLDVKEYPASAEFRQAVTAFEARLLSNEQELNRQVSSILIFNQLLPDGSGLFEQDNVNAGVANSVSELLSNRFSQLASSLDEKLDVGISLGGLGLNNLNDNLFNNLQLRFSYRFLNDRFRVSRDGGFTYGQNQTNAASLLGEWTLEYWITPDGRVRAKMYNRNQQSVLGQYSLSNTSLTTSGGISLLYTRTFNRLFGGGPRKTKPGLNNPSTSAVPTPEPTSSFTQFRSRTSDNQR</sequence>
<accession>A0ABP8MS25</accession>
<feature type="domain" description="Translocation and assembly module TamB C-terminal" evidence="6">
    <location>
        <begin position="1052"/>
        <end position="1502"/>
    </location>
</feature>
<protein>
    <recommendedName>
        <fullName evidence="6">Translocation and assembly module TamB C-terminal domain-containing protein</fullName>
    </recommendedName>
</protein>
<comment type="caution">
    <text evidence="7">The sequence shown here is derived from an EMBL/GenBank/DDBJ whole genome shotgun (WGS) entry which is preliminary data.</text>
</comment>
<evidence type="ECO:0000256" key="3">
    <source>
        <dbReference type="ARBA" id="ARBA00022989"/>
    </source>
</evidence>